<feature type="compositionally biased region" description="Basic and acidic residues" evidence="13">
    <location>
        <begin position="684"/>
        <end position="709"/>
    </location>
</feature>
<keyword evidence="14" id="KW-1185">Reference proteome</keyword>
<feature type="region of interest" description="Disordered" evidence="13">
    <location>
        <begin position="684"/>
        <end position="802"/>
    </location>
</feature>
<comment type="similarity">
    <text evidence="9">Belongs to the CEP78 family.</text>
</comment>
<keyword evidence="6" id="KW-0206">Cytoskeleton</keyword>
<sequence length="802" mass="89323">MIDSVKLRRESAADFFSHYEYLCALQDSIPLPVVRANLRLGVLDFNADRLKLLDWAPLLSALRINKNLPSVAIRSSYQPGFGDSASDRYKAYSKRRIPTIRSKEVTIQLCKAIKGCLSVSAALKNLELQGIYLRERDLILLTRGLNKSASLVHLSLAYCPIGDGGLETVCQSVKTSVTLKTINFSGCNLTWRGAEHLANILKYQAIRRFEDVWAESLRYRNPDLDGMAGLQRISLNCNSLIGDQGASAFAECLHDSLWLRALDLQQCGISNEGAKTLLTALEGNTTMVVLDIRKNPLVDHSLIKAVIDRAVQNGKSAKSEYKWLSSPTLKDLFKTKQKKRTIILGSGRKGKATIRIGNRAFLTPLGSSPLIWRHQGVTTMKPLGTGRKQLCSKDSYTPESLPPGTYGFLPWRTAERASRSRGFPLMKTRDLPWPVQQMDFPVKVTVETPSCSETEESEDTILESLPENTSLTPYKISEIQEKLEECIEQLKAERIMRVKADKRVTELELENSQLRNINFSLSEALHAQSLATMILEDDGVLGSIETSFQKFHAFLDLLKDAGLGQLATVAGINQSDFDFLDHPQMNSTINAILIEEKKGLEEKPELNQNTLGQMHSMQKVSDDIRTSLPLDTFQFPASTQEALSSSREVHGIKGTDHQQVPPKEFVPAPSSSFLANVFVEAQDQIKEEESSRNSRSSSEKSARMSEHTSKHSSKKQSESCSRSSSESLSQKSKRHGEHTPLAHEKFKHLASKRYSLARKETGDVTIISKTEKSKNKTSEHSKSETVVSDLEISESIHSLSST</sequence>
<evidence type="ECO:0000256" key="11">
    <source>
        <dbReference type="ARBA" id="ARBA00069623"/>
    </source>
</evidence>
<protein>
    <recommendedName>
        <fullName evidence="11">Centrosomal protein of 78 kDa</fullName>
    </recommendedName>
</protein>
<dbReference type="FunCoup" id="A0A6P5KZ31">
    <property type="interactions" value="1821"/>
</dbReference>
<dbReference type="CTD" id="84131"/>
<dbReference type="Proteomes" id="UP000515140">
    <property type="component" value="Unplaced"/>
</dbReference>
<evidence type="ECO:0000313" key="14">
    <source>
        <dbReference type="Proteomes" id="UP000515140"/>
    </source>
</evidence>
<keyword evidence="12" id="KW-0175">Coiled coil</keyword>
<comment type="subcellular location">
    <subcellularLocation>
        <location evidence="2">Cytoplasm</location>
        <location evidence="2">Cytoskeleton</location>
        <location evidence="2">Cilium basal body</location>
    </subcellularLocation>
    <subcellularLocation>
        <location evidence="1">Cytoplasm</location>
        <location evidence="1">Cytoskeleton</location>
        <location evidence="1">Microtubule organizing center</location>
        <location evidence="1">Centrosome</location>
        <location evidence="1">Centriole</location>
    </subcellularLocation>
</comment>
<evidence type="ECO:0000256" key="2">
    <source>
        <dbReference type="ARBA" id="ARBA00004120"/>
    </source>
</evidence>
<dbReference type="InterPro" id="IPR032675">
    <property type="entry name" value="LRR_dom_sf"/>
</dbReference>
<evidence type="ECO:0000256" key="8">
    <source>
        <dbReference type="ARBA" id="ARBA00060239"/>
    </source>
</evidence>
<evidence type="ECO:0000256" key="7">
    <source>
        <dbReference type="ARBA" id="ARBA00023273"/>
    </source>
</evidence>
<keyword evidence="3" id="KW-0963">Cytoplasm</keyword>
<feature type="coiled-coil region" evidence="12">
    <location>
        <begin position="476"/>
        <end position="517"/>
    </location>
</feature>
<evidence type="ECO:0000256" key="13">
    <source>
        <dbReference type="SAM" id="MobiDB-lite"/>
    </source>
</evidence>
<dbReference type="GO" id="GO:0036064">
    <property type="term" value="C:ciliary basal body"/>
    <property type="evidence" value="ECO:0007669"/>
    <property type="project" value="TreeGrafter"/>
</dbReference>
<feature type="compositionally biased region" description="Low complexity" evidence="13">
    <location>
        <begin position="784"/>
        <end position="802"/>
    </location>
</feature>
<dbReference type="PANTHER" id="PTHR24110">
    <property type="entry name" value="CENTROSOMAL PROTEIN OF 78 KDA"/>
    <property type="match status" value="1"/>
</dbReference>
<accession>A0A6P5KZ31</accession>
<evidence type="ECO:0000256" key="5">
    <source>
        <dbReference type="ARBA" id="ARBA00023069"/>
    </source>
</evidence>
<dbReference type="RefSeq" id="XP_020851200.1">
    <property type="nucleotide sequence ID" value="XM_020995541.1"/>
</dbReference>
<evidence type="ECO:0000256" key="9">
    <source>
        <dbReference type="ARBA" id="ARBA00061070"/>
    </source>
</evidence>
<evidence type="ECO:0000256" key="4">
    <source>
        <dbReference type="ARBA" id="ARBA00022794"/>
    </source>
</evidence>
<evidence type="ECO:0000313" key="15">
    <source>
        <dbReference type="RefSeq" id="XP_020851200.1"/>
    </source>
</evidence>
<evidence type="ECO:0000256" key="6">
    <source>
        <dbReference type="ARBA" id="ARBA00023212"/>
    </source>
</evidence>
<dbReference type="Pfam" id="PF13516">
    <property type="entry name" value="LRR_6"/>
    <property type="match status" value="3"/>
</dbReference>
<dbReference type="InterPro" id="IPR001611">
    <property type="entry name" value="Leu-rich_rpt"/>
</dbReference>
<comment type="function">
    <text evidence="8">Centriole wall protein that localizes to mature centrioles and regulates centriole and cilia biogenesis. Involved in centrosome duplication: required for efficient PLK4 centrosomal localization and PLK4-induced overduplication of centrioles. Involved in cilium biogenesis and controls cilium length. Acts as a regulator of protein stability by preventing ubiquitination of centrosomal proteins, such as CCP110 and tektins. Associates with the EDVP complex, preventing ubiquitination and degradation of CCP110. Promotes deubiquitination of tektin proteins (TEKT1, TEKT2, TEK3, TEKT4 and TEKT5) via its interaction with USP16.</text>
</comment>
<keyword evidence="7" id="KW-0966">Cell projection</keyword>
<dbReference type="KEGG" id="pcw:110214561"/>
<dbReference type="GeneID" id="110214561"/>
<dbReference type="GO" id="GO:0030317">
    <property type="term" value="P:flagellated sperm motility"/>
    <property type="evidence" value="ECO:0007669"/>
    <property type="project" value="UniProtKB-ARBA"/>
</dbReference>
<evidence type="ECO:0000256" key="10">
    <source>
        <dbReference type="ARBA" id="ARBA00063880"/>
    </source>
</evidence>
<gene>
    <name evidence="15" type="primary">CEP78</name>
</gene>
<keyword evidence="4" id="KW-0970">Cilium biogenesis/degradation</keyword>
<dbReference type="Gene3D" id="3.80.10.10">
    <property type="entry name" value="Ribonuclease Inhibitor"/>
    <property type="match status" value="2"/>
</dbReference>
<dbReference type="InterPro" id="IPR026212">
    <property type="entry name" value="Cep78"/>
</dbReference>
<dbReference type="GO" id="GO:0044782">
    <property type="term" value="P:cilium organization"/>
    <property type="evidence" value="ECO:0007669"/>
    <property type="project" value="TreeGrafter"/>
</dbReference>
<feature type="compositionally biased region" description="Basic and acidic residues" evidence="13">
    <location>
        <begin position="769"/>
        <end position="783"/>
    </location>
</feature>
<proteinExistence type="inferred from homology"/>
<dbReference type="InParanoid" id="A0A6P5KZ31"/>
<dbReference type="GO" id="GO:0005813">
    <property type="term" value="C:centrosome"/>
    <property type="evidence" value="ECO:0007669"/>
    <property type="project" value="TreeGrafter"/>
</dbReference>
<dbReference type="PRINTS" id="PR02062">
    <property type="entry name" value="CENTROSOME78"/>
</dbReference>
<comment type="subunit">
    <text evidence="10">Interacts with PLK4. Interacts with FAM161A. Interacts with IFT20; regulating IFT20 stability and localization. Interacts with TTC21A; regulating TTC21A stability and localization. Interacts with USP16; promoting USP16-dependent deubiquitination of tektins. Interacts with DCAF1/VPRBP; promoting localization of the EDVP complex to centrosomes. Interacts with CEP350; promoting CEP78 localization to centrosome and centriole.</text>
</comment>
<dbReference type="SUPFAM" id="SSF52047">
    <property type="entry name" value="RNI-like"/>
    <property type="match status" value="1"/>
</dbReference>
<feature type="compositionally biased region" description="Basic and acidic residues" evidence="13">
    <location>
        <begin position="647"/>
        <end position="656"/>
    </location>
</feature>
<feature type="compositionally biased region" description="Low complexity" evidence="13">
    <location>
        <begin position="718"/>
        <end position="730"/>
    </location>
</feature>
<dbReference type="AlphaFoldDB" id="A0A6P5KZ31"/>
<name>A0A6P5KZ31_PHACI</name>
<feature type="region of interest" description="Disordered" evidence="13">
    <location>
        <begin position="639"/>
        <end position="668"/>
    </location>
</feature>
<dbReference type="GO" id="GO:0005814">
    <property type="term" value="C:centriole"/>
    <property type="evidence" value="ECO:0007669"/>
    <property type="project" value="UniProtKB-SubCell"/>
</dbReference>
<dbReference type="PANTHER" id="PTHR24110:SF3">
    <property type="entry name" value="CENTROSOMAL PROTEIN OF 78 KDA"/>
    <property type="match status" value="1"/>
</dbReference>
<dbReference type="SMART" id="SM00368">
    <property type="entry name" value="LRR_RI"/>
    <property type="match status" value="4"/>
</dbReference>
<reference evidence="15" key="1">
    <citation type="submission" date="2025-08" db="UniProtKB">
        <authorList>
            <consortium name="RefSeq"/>
        </authorList>
    </citation>
    <scope>IDENTIFICATION</scope>
    <source>
        <tissue evidence="15">Spleen</tissue>
    </source>
</reference>
<evidence type="ECO:0000256" key="3">
    <source>
        <dbReference type="ARBA" id="ARBA00022490"/>
    </source>
</evidence>
<evidence type="ECO:0000256" key="1">
    <source>
        <dbReference type="ARBA" id="ARBA00004114"/>
    </source>
</evidence>
<evidence type="ECO:0000256" key="12">
    <source>
        <dbReference type="SAM" id="Coils"/>
    </source>
</evidence>
<dbReference type="FunFam" id="3.80.10.10:FF:000070">
    <property type="entry name" value="Centrosomal protein of 78 kDa"/>
    <property type="match status" value="1"/>
</dbReference>
<keyword evidence="5" id="KW-0969">Cilium</keyword>
<organism evidence="14 15">
    <name type="scientific">Phascolarctos cinereus</name>
    <name type="common">Koala</name>
    <dbReference type="NCBI Taxonomy" id="38626"/>
    <lineage>
        <taxon>Eukaryota</taxon>
        <taxon>Metazoa</taxon>
        <taxon>Chordata</taxon>
        <taxon>Craniata</taxon>
        <taxon>Vertebrata</taxon>
        <taxon>Euteleostomi</taxon>
        <taxon>Mammalia</taxon>
        <taxon>Metatheria</taxon>
        <taxon>Diprotodontia</taxon>
        <taxon>Phascolarctidae</taxon>
        <taxon>Phascolarctos</taxon>
    </lineage>
</organism>
<dbReference type="FunFam" id="3.80.10.10:FF:000057">
    <property type="entry name" value="Centrosomal protein of 78 kDa"/>
    <property type="match status" value="1"/>
</dbReference>